<dbReference type="Proteomes" id="UP000507470">
    <property type="component" value="Unassembled WGS sequence"/>
</dbReference>
<evidence type="ECO:0008006" key="4">
    <source>
        <dbReference type="Google" id="ProtNLM"/>
    </source>
</evidence>
<sequence>MPREKRKRVLPNCAAHRQENPVQSPENRRRRPRRAETIIQNEANQIPQQPTTAVNATTTAINATTIAVNATTTSVIATTAVIATSTANTTTTTGYNPSEFNTHSLRIGAATQSFLDGLDENSIKMKGRWKSAAYKGYLKDIWVIGSSIVTRASDHVQIRPVGASLELEKIGCHLVWIGMSGMKWQNLVSLVQCIINWRSIPFAVIIHCGGNDIGDTPCGELLHHMKFAIAILSKMLPGTVLVWSSILPRFKWRFSNNTGAMETTRRRINSGGAFICAKSRRIREKTYRF</sequence>
<dbReference type="OrthoDB" id="9909727at2759"/>
<dbReference type="InterPro" id="IPR052925">
    <property type="entry name" value="Phage_Integrase-like_Recomb"/>
</dbReference>
<dbReference type="SUPFAM" id="SSF52266">
    <property type="entry name" value="SGNH hydrolase"/>
    <property type="match status" value="1"/>
</dbReference>
<dbReference type="EMBL" id="CACVKT020003576">
    <property type="protein sequence ID" value="CAC5384441.1"/>
    <property type="molecule type" value="Genomic_DNA"/>
</dbReference>
<evidence type="ECO:0000313" key="3">
    <source>
        <dbReference type="Proteomes" id="UP000507470"/>
    </source>
</evidence>
<feature type="region of interest" description="Disordered" evidence="1">
    <location>
        <begin position="1"/>
        <end position="33"/>
    </location>
</feature>
<dbReference type="PANTHER" id="PTHR34605">
    <property type="entry name" value="PHAGE_INTEGRASE DOMAIN-CONTAINING PROTEIN"/>
    <property type="match status" value="1"/>
</dbReference>
<evidence type="ECO:0000256" key="1">
    <source>
        <dbReference type="SAM" id="MobiDB-lite"/>
    </source>
</evidence>
<gene>
    <name evidence="2" type="ORF">MCOR_20078</name>
</gene>
<organism evidence="2 3">
    <name type="scientific">Mytilus coruscus</name>
    <name type="common">Sea mussel</name>
    <dbReference type="NCBI Taxonomy" id="42192"/>
    <lineage>
        <taxon>Eukaryota</taxon>
        <taxon>Metazoa</taxon>
        <taxon>Spiralia</taxon>
        <taxon>Lophotrochozoa</taxon>
        <taxon>Mollusca</taxon>
        <taxon>Bivalvia</taxon>
        <taxon>Autobranchia</taxon>
        <taxon>Pteriomorphia</taxon>
        <taxon>Mytilida</taxon>
        <taxon>Mytiloidea</taxon>
        <taxon>Mytilidae</taxon>
        <taxon>Mytilinae</taxon>
        <taxon>Mytilus</taxon>
    </lineage>
</organism>
<name>A0A6J8BM82_MYTCO</name>
<protein>
    <recommendedName>
        <fullName evidence="4">SGNH hydrolase-type esterase domain-containing protein</fullName>
    </recommendedName>
</protein>
<reference evidence="2 3" key="1">
    <citation type="submission" date="2020-06" db="EMBL/GenBank/DDBJ databases">
        <authorList>
            <person name="Li R."/>
            <person name="Bekaert M."/>
        </authorList>
    </citation>
    <scope>NUCLEOTIDE SEQUENCE [LARGE SCALE GENOMIC DNA]</scope>
    <source>
        <strain evidence="3">wild</strain>
    </source>
</reference>
<proteinExistence type="predicted"/>
<dbReference type="Gene3D" id="3.40.50.1110">
    <property type="entry name" value="SGNH hydrolase"/>
    <property type="match status" value="1"/>
</dbReference>
<dbReference type="AlphaFoldDB" id="A0A6J8BM82"/>
<dbReference type="InterPro" id="IPR036514">
    <property type="entry name" value="SGNH_hydro_sf"/>
</dbReference>
<keyword evidence="3" id="KW-1185">Reference proteome</keyword>
<evidence type="ECO:0000313" key="2">
    <source>
        <dbReference type="EMBL" id="CAC5384441.1"/>
    </source>
</evidence>
<dbReference type="PANTHER" id="PTHR34605:SF3">
    <property type="entry name" value="P CELL-TYPE AGGLUTINATION PROTEIN MAP4-LIKE-RELATED"/>
    <property type="match status" value="1"/>
</dbReference>
<accession>A0A6J8BM82</accession>